<keyword evidence="4 6" id="KW-1133">Transmembrane helix</keyword>
<dbReference type="GO" id="GO:0033228">
    <property type="term" value="P:cysteine export across plasma membrane"/>
    <property type="evidence" value="ECO:0007669"/>
    <property type="project" value="TreeGrafter"/>
</dbReference>
<evidence type="ECO:0000256" key="5">
    <source>
        <dbReference type="ARBA" id="ARBA00023136"/>
    </source>
</evidence>
<evidence type="ECO:0000313" key="7">
    <source>
        <dbReference type="EMBL" id="GGJ24701.1"/>
    </source>
</evidence>
<comment type="subcellular location">
    <subcellularLocation>
        <location evidence="1">Cell membrane</location>
        <topology evidence="1">Multi-pass membrane protein</topology>
    </subcellularLocation>
</comment>
<organism evidence="7 8">
    <name type="scientific">Neoroseomonas lacus</name>
    <dbReference type="NCBI Taxonomy" id="287609"/>
    <lineage>
        <taxon>Bacteria</taxon>
        <taxon>Pseudomonadati</taxon>
        <taxon>Pseudomonadota</taxon>
        <taxon>Alphaproteobacteria</taxon>
        <taxon>Acetobacterales</taxon>
        <taxon>Acetobacteraceae</taxon>
        <taxon>Neoroseomonas</taxon>
    </lineage>
</organism>
<dbReference type="GO" id="GO:0015171">
    <property type="term" value="F:amino acid transmembrane transporter activity"/>
    <property type="evidence" value="ECO:0007669"/>
    <property type="project" value="TreeGrafter"/>
</dbReference>
<accession>A0A917KQI8</accession>
<feature type="transmembrane region" description="Helical" evidence="6">
    <location>
        <begin position="173"/>
        <end position="194"/>
    </location>
</feature>
<comment type="caution">
    <text evidence="7">The sequence shown here is derived from an EMBL/GenBank/DDBJ whole genome shotgun (WGS) entry which is preliminary data.</text>
</comment>
<reference evidence="7" key="1">
    <citation type="journal article" date="2014" name="Int. J. Syst. Evol. Microbiol.">
        <title>Complete genome sequence of Corynebacterium casei LMG S-19264T (=DSM 44701T), isolated from a smear-ripened cheese.</title>
        <authorList>
            <consortium name="US DOE Joint Genome Institute (JGI-PGF)"/>
            <person name="Walter F."/>
            <person name="Albersmeier A."/>
            <person name="Kalinowski J."/>
            <person name="Ruckert C."/>
        </authorList>
    </citation>
    <scope>NUCLEOTIDE SEQUENCE</scope>
    <source>
        <strain evidence="7">CGMCC 1.3617</strain>
    </source>
</reference>
<evidence type="ECO:0000313" key="8">
    <source>
        <dbReference type="Proteomes" id="UP000661507"/>
    </source>
</evidence>
<dbReference type="Pfam" id="PF01810">
    <property type="entry name" value="LysE"/>
    <property type="match status" value="1"/>
</dbReference>
<feature type="transmembrane region" description="Helical" evidence="6">
    <location>
        <begin position="40"/>
        <end position="60"/>
    </location>
</feature>
<dbReference type="RefSeq" id="WP_188968893.1">
    <property type="nucleotide sequence ID" value="NZ_BMKW01000008.1"/>
</dbReference>
<evidence type="ECO:0000256" key="1">
    <source>
        <dbReference type="ARBA" id="ARBA00004651"/>
    </source>
</evidence>
<evidence type="ECO:0000256" key="4">
    <source>
        <dbReference type="ARBA" id="ARBA00022989"/>
    </source>
</evidence>
<keyword evidence="2" id="KW-1003">Cell membrane</keyword>
<keyword evidence="3 6" id="KW-0812">Transmembrane</keyword>
<keyword evidence="5 6" id="KW-0472">Membrane</keyword>
<dbReference type="PANTHER" id="PTHR30086:SF20">
    <property type="entry name" value="ARGININE EXPORTER PROTEIN ARGO-RELATED"/>
    <property type="match status" value="1"/>
</dbReference>
<evidence type="ECO:0000256" key="6">
    <source>
        <dbReference type="SAM" id="Phobius"/>
    </source>
</evidence>
<proteinExistence type="predicted"/>
<dbReference type="InterPro" id="IPR001123">
    <property type="entry name" value="LeuE-type"/>
</dbReference>
<keyword evidence="8" id="KW-1185">Reference proteome</keyword>
<dbReference type="PANTHER" id="PTHR30086">
    <property type="entry name" value="ARGININE EXPORTER PROTEIN ARGO"/>
    <property type="match status" value="1"/>
</dbReference>
<name>A0A917KQI8_9PROT</name>
<sequence length="195" mass="20127">METLLPLLGFAVAASVTPGPNVLMVAAVSATHGIRATVPQMFGIAIGFAVMLLIVGLGLAAPFAAWPALHTALKWIGGAWLLVLAWKIARAGAPGEGPSRPPLGFIGAALFQWVNPKAWMIALAAIPAFTTPAGDTLAEGLLIALVFAVICLPCLLVWAGFGAGASRILRTPAALRWFNIAMALLMVGSLLPAFL</sequence>
<dbReference type="EMBL" id="BMKW01000008">
    <property type="protein sequence ID" value="GGJ24701.1"/>
    <property type="molecule type" value="Genomic_DNA"/>
</dbReference>
<feature type="transmembrane region" description="Helical" evidence="6">
    <location>
        <begin position="141"/>
        <end position="161"/>
    </location>
</feature>
<evidence type="ECO:0000256" key="3">
    <source>
        <dbReference type="ARBA" id="ARBA00022692"/>
    </source>
</evidence>
<gene>
    <name evidence="7" type="ORF">GCM10011320_35000</name>
</gene>
<dbReference type="GO" id="GO:0005886">
    <property type="term" value="C:plasma membrane"/>
    <property type="evidence" value="ECO:0007669"/>
    <property type="project" value="UniProtKB-SubCell"/>
</dbReference>
<protein>
    <submittedName>
        <fullName evidence="7">Lysine transporter LysE</fullName>
    </submittedName>
</protein>
<dbReference type="Proteomes" id="UP000661507">
    <property type="component" value="Unassembled WGS sequence"/>
</dbReference>
<reference evidence="7" key="2">
    <citation type="submission" date="2020-09" db="EMBL/GenBank/DDBJ databases">
        <authorList>
            <person name="Sun Q."/>
            <person name="Zhou Y."/>
        </authorList>
    </citation>
    <scope>NUCLEOTIDE SEQUENCE</scope>
    <source>
        <strain evidence="7">CGMCC 1.3617</strain>
    </source>
</reference>
<feature type="transmembrane region" description="Helical" evidence="6">
    <location>
        <begin position="72"/>
        <end position="89"/>
    </location>
</feature>
<dbReference type="AlphaFoldDB" id="A0A917KQI8"/>
<evidence type="ECO:0000256" key="2">
    <source>
        <dbReference type="ARBA" id="ARBA00022475"/>
    </source>
</evidence>